<dbReference type="Pfam" id="PF00013">
    <property type="entry name" value="KH_1"/>
    <property type="match status" value="3"/>
</dbReference>
<dbReference type="InterPro" id="IPR004087">
    <property type="entry name" value="KH_dom"/>
</dbReference>
<dbReference type="CDD" id="cd22459">
    <property type="entry name" value="KH-I_PEPPER_rpt1_like"/>
    <property type="match status" value="1"/>
</dbReference>
<dbReference type="InterPro" id="IPR004088">
    <property type="entry name" value="KH_dom_type_1"/>
</dbReference>
<feature type="region of interest" description="Disordered" evidence="3">
    <location>
        <begin position="1"/>
        <end position="78"/>
    </location>
</feature>
<feature type="compositionally biased region" description="Polar residues" evidence="3">
    <location>
        <begin position="1"/>
        <end position="28"/>
    </location>
</feature>
<evidence type="ECO:0000313" key="6">
    <source>
        <dbReference type="Proteomes" id="UP001314170"/>
    </source>
</evidence>
<feature type="domain" description="K Homology" evidence="4">
    <location>
        <begin position="175"/>
        <end position="269"/>
    </location>
</feature>
<comment type="caution">
    <text evidence="5">The sequence shown here is derived from an EMBL/GenBank/DDBJ whole genome shotgun (WGS) entry which is preliminary data.</text>
</comment>
<protein>
    <recommendedName>
        <fullName evidence="4">K Homology domain-containing protein</fullName>
    </recommendedName>
</protein>
<keyword evidence="1" id="KW-0677">Repeat</keyword>
<gene>
    <name evidence="5" type="ORF">DCAF_LOCUS18382</name>
</gene>
<evidence type="ECO:0000256" key="3">
    <source>
        <dbReference type="SAM" id="MobiDB-lite"/>
    </source>
</evidence>
<dbReference type="AlphaFoldDB" id="A0AAV1S5P6"/>
<accession>A0AAV1S5P6</accession>
<evidence type="ECO:0000313" key="5">
    <source>
        <dbReference type="EMBL" id="CAK7345723.1"/>
    </source>
</evidence>
<keyword evidence="2" id="KW-0694">RNA-binding</keyword>
<dbReference type="InterPro" id="IPR036612">
    <property type="entry name" value="KH_dom_type_1_sf"/>
</dbReference>
<proteinExistence type="predicted"/>
<dbReference type="PROSITE" id="PS50084">
    <property type="entry name" value="KH_TYPE_1"/>
    <property type="match status" value="3"/>
</dbReference>
<dbReference type="SMART" id="SM00322">
    <property type="entry name" value="KH"/>
    <property type="match status" value="3"/>
</dbReference>
<feature type="domain" description="K Homology" evidence="4">
    <location>
        <begin position="83"/>
        <end position="156"/>
    </location>
</feature>
<dbReference type="Gene3D" id="3.30.1370.10">
    <property type="entry name" value="K Homology domain, type 1"/>
    <property type="match status" value="3"/>
</dbReference>
<dbReference type="SUPFAM" id="SSF54791">
    <property type="entry name" value="Eukaryotic type KH-domain (KH-domain type I)"/>
    <property type="match status" value="3"/>
</dbReference>
<keyword evidence="6" id="KW-1185">Reference proteome</keyword>
<evidence type="ECO:0000259" key="4">
    <source>
        <dbReference type="SMART" id="SM00322"/>
    </source>
</evidence>
<dbReference type="PANTHER" id="PTHR10288">
    <property type="entry name" value="KH DOMAIN CONTAINING RNA BINDING PROTEIN"/>
    <property type="match status" value="1"/>
</dbReference>
<reference evidence="5 6" key="1">
    <citation type="submission" date="2024-01" db="EMBL/GenBank/DDBJ databases">
        <authorList>
            <person name="Waweru B."/>
        </authorList>
    </citation>
    <scope>NUCLEOTIDE SEQUENCE [LARGE SCALE GENOMIC DNA]</scope>
</reference>
<organism evidence="5 6">
    <name type="scientific">Dovyalis caffra</name>
    <dbReference type="NCBI Taxonomy" id="77055"/>
    <lineage>
        <taxon>Eukaryota</taxon>
        <taxon>Viridiplantae</taxon>
        <taxon>Streptophyta</taxon>
        <taxon>Embryophyta</taxon>
        <taxon>Tracheophyta</taxon>
        <taxon>Spermatophyta</taxon>
        <taxon>Magnoliopsida</taxon>
        <taxon>eudicotyledons</taxon>
        <taxon>Gunneridae</taxon>
        <taxon>Pentapetalae</taxon>
        <taxon>rosids</taxon>
        <taxon>fabids</taxon>
        <taxon>Malpighiales</taxon>
        <taxon>Salicaceae</taxon>
        <taxon>Flacourtieae</taxon>
        <taxon>Dovyalis</taxon>
    </lineage>
</organism>
<sequence>MAITNTTADPQAEPESTAQDGSTNALDSQTPKEEQPTTTTITSVEADRQATTTTTSNEEPGPLTQDPEPDVKSTTEKWPGWPGDCVFRLIVPVTKVGSIIGRKGDLIKKLCDDTRARVRILDGPPNTPDRVVLISGKEEPEAPLSAAMDAAIRIFKHVSGLPEGDAEVSAAAGIAFCSIRLLVASTQAISLIGKQGSIIKSIQEKTKASVRIMSEAVVRCLQIKASNTQVFVVPEETPFYVAADERIVDFHGEALNVLKALEAVVGHLRKFLVDHSVLPLFEKNYNAKIPQDRQVETWADKSVLHPNSQGMGDHYLEKREALFFERETQIESQLTPTYPSIRSSAISRAVGPIITQITQTMQVPISYAEEIIGVQGDNISYIRKSSGATISVKESVRLPDQIIVEINGTSLQVQTAQQLIQDILSNASHKESVTRSYDKYESGLRSMYTDDTYYPSSSVAGQLYDDYGSSGIGDYGSYRI</sequence>
<evidence type="ECO:0000256" key="2">
    <source>
        <dbReference type="PROSITE-ProRule" id="PRU00117"/>
    </source>
</evidence>
<evidence type="ECO:0000256" key="1">
    <source>
        <dbReference type="ARBA" id="ARBA00022737"/>
    </source>
</evidence>
<feature type="compositionally biased region" description="Polar residues" evidence="3">
    <location>
        <begin position="49"/>
        <end position="58"/>
    </location>
</feature>
<name>A0AAV1S5P6_9ROSI</name>
<dbReference type="Proteomes" id="UP001314170">
    <property type="component" value="Unassembled WGS sequence"/>
</dbReference>
<dbReference type="EMBL" id="CAWUPB010001168">
    <property type="protein sequence ID" value="CAK7345723.1"/>
    <property type="molecule type" value="Genomic_DNA"/>
</dbReference>
<feature type="domain" description="K Homology" evidence="4">
    <location>
        <begin position="355"/>
        <end position="425"/>
    </location>
</feature>
<dbReference type="GO" id="GO:0003723">
    <property type="term" value="F:RNA binding"/>
    <property type="evidence" value="ECO:0007669"/>
    <property type="project" value="UniProtKB-UniRule"/>
</dbReference>
<dbReference type="CDD" id="cd22460">
    <property type="entry name" value="KH-I_PEPPER_rpt2_like"/>
    <property type="match status" value="1"/>
</dbReference>